<dbReference type="PANTHER" id="PTHR32308:SF10">
    <property type="entry name" value="CITRATE LYASE SUBUNIT BETA"/>
    <property type="match status" value="1"/>
</dbReference>
<evidence type="ECO:0000256" key="1">
    <source>
        <dbReference type="ARBA" id="ARBA00001946"/>
    </source>
</evidence>
<evidence type="ECO:0000313" key="5">
    <source>
        <dbReference type="Proteomes" id="UP000321261"/>
    </source>
</evidence>
<name>A0A561T1D2_9PSEU</name>
<evidence type="ECO:0000313" key="4">
    <source>
        <dbReference type="EMBL" id="TWF80911.1"/>
    </source>
</evidence>
<dbReference type="EMBL" id="VIWU01000001">
    <property type="protein sequence ID" value="TWF80911.1"/>
    <property type="molecule type" value="Genomic_DNA"/>
</dbReference>
<keyword evidence="4" id="KW-0456">Lyase</keyword>
<evidence type="ECO:0000256" key="3">
    <source>
        <dbReference type="ARBA" id="ARBA00022842"/>
    </source>
</evidence>
<keyword evidence="3" id="KW-0460">Magnesium</keyword>
<dbReference type="PANTHER" id="PTHR32308">
    <property type="entry name" value="LYASE BETA SUBUNIT, PUTATIVE (AFU_ORTHOLOGUE AFUA_4G13030)-RELATED"/>
    <property type="match status" value="1"/>
</dbReference>
<accession>A0A561T1D2</accession>
<keyword evidence="5" id="KW-1185">Reference proteome</keyword>
<comment type="caution">
    <text evidence="4">The sequence shown here is derived from an EMBL/GenBank/DDBJ whole genome shotgun (WGS) entry which is preliminary data.</text>
</comment>
<sequence length="410" mass="43730">MQAVPRGGGVVEGGSTVRHFGYLSASDTDALFEAPPQQFSRESAADLLAVALGATLYMPASRPALAADVTKQAAAGVTSVVVCLEDSIADDDLAEAEANLVAALVELHQQDQAELPLLFVRVRAPAQIPDLVSRLGQAAAVLDGFVLPKFTAALGAVYLHAVDEADALRRALSGGPGPALRVMPVIESGAVLYAETRVVELTRLRDLLHRERHRILAIRLGATDLCALYGLRRSPDLSIYDVKVVSDLIADVVNVLGRADGTGFTVTGPVWEYFGGPERIFKPQLRQSPFVEHDEPDLRGQLVSRAIDGLIREVTLDRANGLTGKTAIHPSHVAVVNALSVVSHEEHRDAADVLGARRAGGVLASVRRNKMNEVRPHTAWARDTMLRAQVFGVAADGVSFVDLLAASLPR</sequence>
<proteinExistence type="predicted"/>
<dbReference type="Gene3D" id="3.20.20.60">
    <property type="entry name" value="Phosphoenolpyruvate-binding domains"/>
    <property type="match status" value="2"/>
</dbReference>
<organism evidence="4 5">
    <name type="scientific">Pseudonocardia hierapolitana</name>
    <dbReference type="NCBI Taxonomy" id="1128676"/>
    <lineage>
        <taxon>Bacteria</taxon>
        <taxon>Bacillati</taxon>
        <taxon>Actinomycetota</taxon>
        <taxon>Actinomycetes</taxon>
        <taxon>Pseudonocardiales</taxon>
        <taxon>Pseudonocardiaceae</taxon>
        <taxon>Pseudonocardia</taxon>
    </lineage>
</organism>
<comment type="cofactor">
    <cofactor evidence="1">
        <name>Mg(2+)</name>
        <dbReference type="ChEBI" id="CHEBI:18420"/>
    </cofactor>
</comment>
<dbReference type="SUPFAM" id="SSF51621">
    <property type="entry name" value="Phosphoenolpyruvate/pyruvate domain"/>
    <property type="match status" value="1"/>
</dbReference>
<keyword evidence="2" id="KW-0479">Metal-binding</keyword>
<protein>
    <submittedName>
        <fullName evidence="4">Citrate lyase beta subunit</fullName>
    </submittedName>
</protein>
<gene>
    <name evidence="4" type="ORF">FHX44_116854</name>
</gene>
<dbReference type="Pfam" id="PF15617">
    <property type="entry name" value="C-C_Bond_Lyase"/>
    <property type="match status" value="1"/>
</dbReference>
<dbReference type="InterPro" id="IPR015813">
    <property type="entry name" value="Pyrv/PenolPyrv_kinase-like_dom"/>
</dbReference>
<dbReference type="AlphaFoldDB" id="A0A561T1D2"/>
<dbReference type="Proteomes" id="UP000321261">
    <property type="component" value="Unassembled WGS sequence"/>
</dbReference>
<dbReference type="InterPro" id="IPR039480">
    <property type="entry name" value="C-C_Bond_Lyase-like"/>
</dbReference>
<dbReference type="GO" id="GO:0016829">
    <property type="term" value="F:lyase activity"/>
    <property type="evidence" value="ECO:0007669"/>
    <property type="project" value="UniProtKB-KW"/>
</dbReference>
<dbReference type="InterPro" id="IPR040442">
    <property type="entry name" value="Pyrv_kinase-like_dom_sf"/>
</dbReference>
<dbReference type="GO" id="GO:0000287">
    <property type="term" value="F:magnesium ion binding"/>
    <property type="evidence" value="ECO:0007669"/>
    <property type="project" value="TreeGrafter"/>
</dbReference>
<reference evidence="4 5" key="1">
    <citation type="submission" date="2019-06" db="EMBL/GenBank/DDBJ databases">
        <title>Sequencing the genomes of 1000 actinobacteria strains.</title>
        <authorList>
            <person name="Klenk H.-P."/>
        </authorList>
    </citation>
    <scope>NUCLEOTIDE SEQUENCE [LARGE SCALE GENOMIC DNA]</scope>
    <source>
        <strain evidence="4 5">DSM 45671</strain>
    </source>
</reference>
<evidence type="ECO:0000256" key="2">
    <source>
        <dbReference type="ARBA" id="ARBA00022723"/>
    </source>
</evidence>
<dbReference type="GO" id="GO:0006107">
    <property type="term" value="P:oxaloacetate metabolic process"/>
    <property type="evidence" value="ECO:0007669"/>
    <property type="project" value="TreeGrafter"/>
</dbReference>